<accession>A0ACC3CK05</accession>
<sequence>MRLYPFFWWLCFLCGSLLFRLGWLDGGSADCCSPCGSACCRFTPGRRGTRWCPPPPPPPPPADALPPVPPEGPTPPLAAPGAPRPPPAAGRDAGPSARRRTSGRGGIFLGGDRPLDHPGRPLQKINVFKRQELQLTRADGRMVRTRVAFAIHQILRSTVPFCSHLEDRLRAAVEYPEGCLPRFALCESSWGACAVLSRSLRHRQLQQRHRSSRRASAAAAAAADGPAAAPVGLAAAAPRDGNPAVAAAAAASVAPTGAAEGNVGGAAIVGTGEQQLAQQQLAFFTELEQ</sequence>
<proteinExistence type="predicted"/>
<protein>
    <submittedName>
        <fullName evidence="1">Uncharacterized protein</fullName>
    </submittedName>
</protein>
<dbReference type="Proteomes" id="UP000798662">
    <property type="component" value="Chromosome 3"/>
</dbReference>
<gene>
    <name evidence="1" type="ORF">I4F81_012775</name>
</gene>
<comment type="caution">
    <text evidence="1">The sequence shown here is derived from an EMBL/GenBank/DDBJ whole genome shotgun (WGS) entry which is preliminary data.</text>
</comment>
<reference evidence="1" key="1">
    <citation type="submission" date="2019-11" db="EMBL/GenBank/DDBJ databases">
        <title>Nori genome reveals adaptations in red seaweeds to the harsh intertidal environment.</title>
        <authorList>
            <person name="Wang D."/>
            <person name="Mao Y."/>
        </authorList>
    </citation>
    <scope>NUCLEOTIDE SEQUENCE</scope>
    <source>
        <tissue evidence="1">Gametophyte</tissue>
    </source>
</reference>
<keyword evidence="2" id="KW-1185">Reference proteome</keyword>
<evidence type="ECO:0000313" key="1">
    <source>
        <dbReference type="EMBL" id="KAK1870313.1"/>
    </source>
</evidence>
<dbReference type="EMBL" id="CM020620">
    <property type="protein sequence ID" value="KAK1870313.1"/>
    <property type="molecule type" value="Genomic_DNA"/>
</dbReference>
<evidence type="ECO:0000313" key="2">
    <source>
        <dbReference type="Proteomes" id="UP000798662"/>
    </source>
</evidence>
<organism evidence="1 2">
    <name type="scientific">Pyropia yezoensis</name>
    <name type="common">Susabi-nori</name>
    <name type="synonym">Porphyra yezoensis</name>
    <dbReference type="NCBI Taxonomy" id="2788"/>
    <lineage>
        <taxon>Eukaryota</taxon>
        <taxon>Rhodophyta</taxon>
        <taxon>Bangiophyceae</taxon>
        <taxon>Bangiales</taxon>
        <taxon>Bangiaceae</taxon>
        <taxon>Pyropia</taxon>
    </lineage>
</organism>
<name>A0ACC3CK05_PYRYE</name>